<comment type="pathway">
    <text evidence="2">Pyrimidine metabolism; UMP biosynthesis via de novo pathway; orotate from (S)-dihydroorotate (NAD(+) route): step 1/1.</text>
</comment>
<dbReference type="EMBL" id="CP013213">
    <property type="protein sequence ID" value="AMC93882.1"/>
    <property type="molecule type" value="Genomic_DNA"/>
</dbReference>
<evidence type="ECO:0000259" key="13">
    <source>
        <dbReference type="Pfam" id="PF01180"/>
    </source>
</evidence>
<dbReference type="InterPro" id="IPR049622">
    <property type="entry name" value="Dihydroorotate_DH_I"/>
</dbReference>
<dbReference type="InterPro" id="IPR033888">
    <property type="entry name" value="DHOD_1B"/>
</dbReference>
<feature type="binding site" evidence="12">
    <location>
        <position position="165"/>
    </location>
    <ligand>
        <name>FMN</name>
        <dbReference type="ChEBI" id="CHEBI:58210"/>
    </ligand>
</feature>
<dbReference type="InterPro" id="IPR005720">
    <property type="entry name" value="Dihydroorotate_DH_cat"/>
</dbReference>
<dbReference type="InterPro" id="IPR024920">
    <property type="entry name" value="Dihydroorotate_DH_1"/>
</dbReference>
<keyword evidence="5 12" id="KW-0963">Cytoplasm</keyword>
<feature type="binding site" evidence="12">
    <location>
        <begin position="192"/>
        <end position="193"/>
    </location>
    <ligand>
        <name>substrate</name>
    </ligand>
</feature>
<name>A0A0X8H0L5_9FIRM</name>
<comment type="catalytic activity">
    <reaction evidence="12">
        <text>(S)-dihydroorotate + A = orotate + AH2</text>
        <dbReference type="Rhea" id="RHEA:18073"/>
        <dbReference type="ChEBI" id="CHEBI:13193"/>
        <dbReference type="ChEBI" id="CHEBI:17499"/>
        <dbReference type="ChEBI" id="CHEBI:30839"/>
        <dbReference type="ChEBI" id="CHEBI:30864"/>
    </reaction>
</comment>
<evidence type="ECO:0000313" key="14">
    <source>
        <dbReference type="EMBL" id="AMC93882.1"/>
    </source>
</evidence>
<keyword evidence="9 12" id="KW-0560">Oxidoreductase</keyword>
<gene>
    <name evidence="12" type="primary">pyrD</name>
    <name evidence="14" type="ORF">AOC36_07760</name>
</gene>
<feature type="binding site" evidence="12">
    <location>
        <begin position="45"/>
        <end position="46"/>
    </location>
    <ligand>
        <name>FMN</name>
        <dbReference type="ChEBI" id="CHEBI:58210"/>
    </ligand>
</feature>
<dbReference type="RefSeq" id="WP_067633091.1">
    <property type="nucleotide sequence ID" value="NZ_CP013213.1"/>
</dbReference>
<dbReference type="HAMAP" id="MF_00224">
    <property type="entry name" value="DHO_dh_type1"/>
    <property type="match status" value="1"/>
</dbReference>
<evidence type="ECO:0000256" key="1">
    <source>
        <dbReference type="ARBA" id="ARBA00004496"/>
    </source>
</evidence>
<evidence type="ECO:0000256" key="12">
    <source>
        <dbReference type="HAMAP-Rule" id="MF_00224"/>
    </source>
</evidence>
<comment type="function">
    <text evidence="12">Catalyzes the conversion of dihydroorotate to orotate.</text>
</comment>
<dbReference type="Proteomes" id="UP000063781">
    <property type="component" value="Chromosome"/>
</dbReference>
<dbReference type="SUPFAM" id="SSF51395">
    <property type="entry name" value="FMN-linked oxidoreductases"/>
    <property type="match status" value="1"/>
</dbReference>
<evidence type="ECO:0000313" key="15">
    <source>
        <dbReference type="Proteomes" id="UP000063781"/>
    </source>
</evidence>
<dbReference type="PIRSF" id="PIRSF000164">
    <property type="entry name" value="DHO_oxidase"/>
    <property type="match status" value="1"/>
</dbReference>
<dbReference type="PANTHER" id="PTHR48109">
    <property type="entry name" value="DIHYDROOROTATE DEHYDROGENASE (QUINONE), MITOCHONDRIAL-RELATED"/>
    <property type="match status" value="1"/>
</dbReference>
<comment type="subunit">
    <text evidence="4">Heterotetramer of 2 PyrK and 2 PyrD type B subunits.</text>
</comment>
<evidence type="ECO:0000256" key="11">
    <source>
        <dbReference type="ARBA" id="ARBA00048996"/>
    </source>
</evidence>
<comment type="similarity">
    <text evidence="3 12">Belongs to the dihydroorotate dehydrogenase family. Type 1 subfamily.</text>
</comment>
<dbReference type="InterPro" id="IPR050074">
    <property type="entry name" value="DHO_dehydrogenase"/>
</dbReference>
<comment type="subcellular location">
    <subcellularLocation>
        <location evidence="1 12">Cytoplasm</location>
    </subcellularLocation>
</comment>
<dbReference type="PROSITE" id="PS00912">
    <property type="entry name" value="DHODEHASE_2"/>
    <property type="match status" value="1"/>
</dbReference>
<evidence type="ECO:0000256" key="9">
    <source>
        <dbReference type="ARBA" id="ARBA00023002"/>
    </source>
</evidence>
<dbReference type="NCBIfam" id="NF005574">
    <property type="entry name" value="PRK07259.1"/>
    <property type="match status" value="1"/>
</dbReference>
<dbReference type="UniPathway" id="UPA00070"/>
<dbReference type="InterPro" id="IPR012135">
    <property type="entry name" value="Dihydroorotate_DH_1_2"/>
</dbReference>
<evidence type="ECO:0000256" key="5">
    <source>
        <dbReference type="ARBA" id="ARBA00022490"/>
    </source>
</evidence>
<dbReference type="OrthoDB" id="9794954at2"/>
<feature type="binding site" evidence="12">
    <location>
        <position position="45"/>
    </location>
    <ligand>
        <name>substrate</name>
    </ligand>
</feature>
<evidence type="ECO:0000256" key="2">
    <source>
        <dbReference type="ARBA" id="ARBA00004715"/>
    </source>
</evidence>
<evidence type="ECO:0000256" key="7">
    <source>
        <dbReference type="ARBA" id="ARBA00022643"/>
    </source>
</evidence>
<evidence type="ECO:0000256" key="4">
    <source>
        <dbReference type="ARBA" id="ARBA00011669"/>
    </source>
</evidence>
<dbReference type="EC" id="1.3.-.-" evidence="12"/>
<organism evidence="14 15">
    <name type="scientific">Erysipelothrix larvae</name>
    <dbReference type="NCBI Taxonomy" id="1514105"/>
    <lineage>
        <taxon>Bacteria</taxon>
        <taxon>Bacillati</taxon>
        <taxon>Bacillota</taxon>
        <taxon>Erysipelotrichia</taxon>
        <taxon>Erysipelotrichales</taxon>
        <taxon>Erysipelotrichaceae</taxon>
        <taxon>Erysipelothrix</taxon>
    </lineage>
</organism>
<dbReference type="AlphaFoldDB" id="A0A0X8H0L5"/>
<comment type="cofactor">
    <cofactor evidence="12">
        <name>FMN</name>
        <dbReference type="ChEBI" id="CHEBI:58210"/>
    </cofactor>
    <text evidence="12">Binds 1 FMN per subunit.</text>
</comment>
<dbReference type="PANTHER" id="PTHR48109:SF1">
    <property type="entry name" value="DIHYDROOROTATE DEHYDROGENASE (FUMARATE)"/>
    <property type="match status" value="1"/>
</dbReference>
<dbReference type="CDD" id="cd04740">
    <property type="entry name" value="DHOD_1B_like"/>
    <property type="match status" value="1"/>
</dbReference>
<dbReference type="Pfam" id="PF01180">
    <property type="entry name" value="DHO_dh"/>
    <property type="match status" value="1"/>
</dbReference>
<feature type="active site" description="Nucleophile" evidence="12">
    <location>
        <position position="130"/>
    </location>
</feature>
<feature type="binding site" evidence="12">
    <location>
        <position position="21"/>
    </location>
    <ligand>
        <name>FMN</name>
        <dbReference type="ChEBI" id="CHEBI:58210"/>
    </ligand>
</feature>
<evidence type="ECO:0000256" key="6">
    <source>
        <dbReference type="ARBA" id="ARBA00022630"/>
    </source>
</evidence>
<keyword evidence="8 12" id="KW-0665">Pyrimidine biosynthesis</keyword>
<dbReference type="NCBIfam" id="TIGR01037">
    <property type="entry name" value="pyrD_sub1_fam"/>
    <property type="match status" value="1"/>
</dbReference>
<evidence type="ECO:0000256" key="3">
    <source>
        <dbReference type="ARBA" id="ARBA00008008"/>
    </source>
</evidence>
<comment type="catalytic activity">
    <reaction evidence="11">
        <text>(S)-dihydroorotate + NAD(+) = orotate + NADH + H(+)</text>
        <dbReference type="Rhea" id="RHEA:13513"/>
        <dbReference type="ChEBI" id="CHEBI:15378"/>
        <dbReference type="ChEBI" id="CHEBI:30839"/>
        <dbReference type="ChEBI" id="CHEBI:30864"/>
        <dbReference type="ChEBI" id="CHEBI:57540"/>
        <dbReference type="ChEBI" id="CHEBI:57945"/>
        <dbReference type="EC" id="1.3.1.14"/>
    </reaction>
</comment>
<dbReference type="GO" id="GO:0006207">
    <property type="term" value="P:'de novo' pyrimidine nucleobase biosynthetic process"/>
    <property type="evidence" value="ECO:0007669"/>
    <property type="project" value="InterPro"/>
</dbReference>
<dbReference type="FunFam" id="3.20.20.70:FF:000069">
    <property type="entry name" value="Dihydroorotate dehydrogenase"/>
    <property type="match status" value="1"/>
</dbReference>
<feature type="binding site" evidence="12">
    <location>
        <position position="99"/>
    </location>
    <ligand>
        <name>FMN</name>
        <dbReference type="ChEBI" id="CHEBI:58210"/>
    </ligand>
</feature>
<evidence type="ECO:0000256" key="10">
    <source>
        <dbReference type="ARBA" id="ARBA00023027"/>
    </source>
</evidence>
<accession>A0A0X8H0L5</accession>
<keyword evidence="10" id="KW-0520">NAD</keyword>
<feature type="binding site" evidence="12">
    <location>
        <position position="127"/>
    </location>
    <ligand>
        <name>FMN</name>
        <dbReference type="ChEBI" id="CHEBI:58210"/>
    </ligand>
</feature>
<keyword evidence="15" id="KW-1185">Reference proteome</keyword>
<keyword evidence="6 12" id="KW-0285">Flavoprotein</keyword>
<protein>
    <recommendedName>
        <fullName evidence="12">Dihydroorotate dehydrogenase</fullName>
        <shortName evidence="12">DHOD</shortName>
        <shortName evidence="12">DHODase</shortName>
        <shortName evidence="12">DHOdehase</shortName>
        <ecNumber evidence="12">1.3.-.-</ecNumber>
    </recommendedName>
</protein>
<keyword evidence="7 12" id="KW-0288">FMN</keyword>
<feature type="binding site" evidence="12">
    <location>
        <position position="127"/>
    </location>
    <ligand>
        <name>substrate</name>
    </ligand>
</feature>
<feature type="binding site" evidence="12">
    <location>
        <begin position="69"/>
        <end position="73"/>
    </location>
    <ligand>
        <name>substrate</name>
    </ligand>
</feature>
<feature type="binding site" evidence="12">
    <location>
        <begin position="265"/>
        <end position="266"/>
    </location>
    <ligand>
        <name>FMN</name>
        <dbReference type="ChEBI" id="CHEBI:58210"/>
    </ligand>
</feature>
<reference evidence="14 15" key="1">
    <citation type="submission" date="2015-10" db="EMBL/GenBank/DDBJ databases">
        <title>Erysipelothrix larvae sp. LV19 isolated from the larval gut of the rhinoceros beetle, Trypoxylus dichotomus.</title>
        <authorList>
            <person name="Lim S."/>
            <person name="Kim B.-C."/>
        </authorList>
    </citation>
    <scope>NUCLEOTIDE SEQUENCE [LARGE SCALE GENOMIC DNA]</scope>
    <source>
        <strain evidence="14 15">LV19</strain>
    </source>
</reference>
<dbReference type="Gene3D" id="3.20.20.70">
    <property type="entry name" value="Aldolase class I"/>
    <property type="match status" value="1"/>
</dbReference>
<dbReference type="InterPro" id="IPR013785">
    <property type="entry name" value="Aldolase_TIM"/>
</dbReference>
<dbReference type="PROSITE" id="PS00911">
    <property type="entry name" value="DHODEHASE_1"/>
    <property type="match status" value="1"/>
</dbReference>
<dbReference type="GO" id="GO:0005737">
    <property type="term" value="C:cytoplasm"/>
    <property type="evidence" value="ECO:0007669"/>
    <property type="project" value="UniProtKB-SubCell"/>
</dbReference>
<dbReference type="GO" id="GO:0004589">
    <property type="term" value="F:dihydroorotate dehydrogenase (NAD+) activity"/>
    <property type="evidence" value="ECO:0007669"/>
    <property type="project" value="UniProtKB-EC"/>
</dbReference>
<dbReference type="STRING" id="1514105.AOC36_07760"/>
<feature type="binding site" evidence="12">
    <location>
        <position position="191"/>
    </location>
    <ligand>
        <name>FMN</name>
        <dbReference type="ChEBI" id="CHEBI:58210"/>
    </ligand>
</feature>
<dbReference type="InterPro" id="IPR001295">
    <property type="entry name" value="Dihydroorotate_DH_CS"/>
</dbReference>
<feature type="binding site" evidence="12">
    <location>
        <begin position="243"/>
        <end position="244"/>
    </location>
    <ligand>
        <name>FMN</name>
        <dbReference type="ChEBI" id="CHEBI:58210"/>
    </ligand>
</feature>
<dbReference type="GO" id="GO:0044205">
    <property type="term" value="P:'de novo' UMP biosynthetic process"/>
    <property type="evidence" value="ECO:0007669"/>
    <property type="project" value="UniProtKB-UniRule"/>
</dbReference>
<proteinExistence type="inferred from homology"/>
<evidence type="ECO:0000256" key="8">
    <source>
        <dbReference type="ARBA" id="ARBA00022975"/>
    </source>
</evidence>
<sequence>MNRLHVSLPGLSLKNPIMPVSGTCGFGEELSKLYDLSNLGAIIIKAATLEPRLGNPLPRVADTPSGMLNAIGLQNPGVDEIIRSKLPFLEQFSCSVIANIAGSSLEDYVETVKRITNHPRVDALELNISCPNVKEGGIAFGTDPHIAYQLTKAVKEVATKPVYVKLSPNVTDIKVIARAVEEAGADGFSLINTLLGMRMDMKTKEPLLSIKTGGLSGPAIFPVALRMVYEVSSISQLPIIAMGGVSSAHDAIELMMAGASAVGVGTANFINPWVCMDIINELPEVMDKYGIESLESLRQEIRSKRTV</sequence>
<feature type="binding site" evidence="12">
    <location>
        <position position="217"/>
    </location>
    <ligand>
        <name>FMN</name>
        <dbReference type="ChEBI" id="CHEBI:58210"/>
    </ligand>
</feature>
<feature type="domain" description="Dihydroorotate dehydrogenase catalytic" evidence="13">
    <location>
        <begin position="4"/>
        <end position="286"/>
    </location>
</feature>
<dbReference type="KEGG" id="erl:AOC36_07760"/>